<dbReference type="PANTHER" id="PTHR43495:SF6">
    <property type="entry name" value="THREONINE_SERINE TRANSPORTER YBXG-RELATED"/>
    <property type="match status" value="1"/>
</dbReference>
<evidence type="ECO:0000256" key="7">
    <source>
        <dbReference type="ARBA" id="ARBA00023136"/>
    </source>
</evidence>
<dbReference type="Gene3D" id="1.20.1740.10">
    <property type="entry name" value="Amino acid/polyamine transporter I"/>
    <property type="match status" value="1"/>
</dbReference>
<keyword evidence="4" id="KW-0812">Transmembrane</keyword>
<proteinExistence type="predicted"/>
<dbReference type="PIRSF" id="PIRSF006060">
    <property type="entry name" value="AA_transporter"/>
    <property type="match status" value="1"/>
</dbReference>
<dbReference type="EMBL" id="CP031003">
    <property type="protein sequence ID" value="AXN35410.1"/>
    <property type="molecule type" value="Genomic_DNA"/>
</dbReference>
<dbReference type="GO" id="GO:0005886">
    <property type="term" value="C:plasma membrane"/>
    <property type="evidence" value="ECO:0007669"/>
    <property type="project" value="UniProtKB-SubCell"/>
</dbReference>
<gene>
    <name evidence="8" type="ORF">DT351_03150</name>
</gene>
<dbReference type="GO" id="GO:0055085">
    <property type="term" value="P:transmembrane transport"/>
    <property type="evidence" value="ECO:0007669"/>
    <property type="project" value="InterPro"/>
</dbReference>
<keyword evidence="6" id="KW-1133">Transmembrane helix</keyword>
<sequence length="449" mass="49152">MKRNLTARQMQMIALGGTIGVGLFMGANTTIKWTGPSVLIAYGIAGLLLYLIMRALGEMLYVDPDTGSFAKFATEYMHPIFGYLTAWSNVFQFVVVGMSEMIAIGGYLEFWWPNLPGWVPGLVAITFLCAANLISVSMFGELEFWFALIKVVTIILMIVAGLGLIVFGIGNHMHPVGISNLWTHGFFTGGFKGFIFALAIVLASYQGIELIGITAGEAENPQSTLVKAIQSTVARILIFYIGAIFVILSIYPWNELSQVGSPFVQTFAKIGITAAASIINFVVITAALSGANSGIYSASRMTFTLANNGQLPKRFLKLNRHGVPFYAVGAISLGILIGVILNAILPLVYPKAGNVFVLVYSSSVLPGMVPWFVILISQIAFRKQHADKMAQHPFKMPWSPYSNYITLAMLCVTLVFMFINPETRISIIVGLIFLMIMVVIYFVKFGRQK</sequence>
<keyword evidence="7" id="KW-0472">Membrane</keyword>
<dbReference type="AlphaFoldDB" id="A0A385ACK4"/>
<evidence type="ECO:0000256" key="4">
    <source>
        <dbReference type="ARBA" id="ARBA00022692"/>
    </source>
</evidence>
<evidence type="ECO:0000256" key="1">
    <source>
        <dbReference type="ARBA" id="ARBA00004651"/>
    </source>
</evidence>
<dbReference type="RefSeq" id="WP_076787054.1">
    <property type="nucleotide sequence ID" value="NZ_CP016467.1"/>
</dbReference>
<dbReference type="InterPro" id="IPR004840">
    <property type="entry name" value="Amino_acid_permease_CS"/>
</dbReference>
<dbReference type="PROSITE" id="PS00218">
    <property type="entry name" value="AMINO_ACID_PERMEASE_1"/>
    <property type="match status" value="1"/>
</dbReference>
<dbReference type="GO" id="GO:0006865">
    <property type="term" value="P:amino acid transport"/>
    <property type="evidence" value="ECO:0007669"/>
    <property type="project" value="UniProtKB-KW"/>
</dbReference>
<dbReference type="PANTHER" id="PTHR43495">
    <property type="entry name" value="GABA PERMEASE"/>
    <property type="match status" value="1"/>
</dbReference>
<keyword evidence="3" id="KW-1003">Cell membrane</keyword>
<dbReference type="InterPro" id="IPR004841">
    <property type="entry name" value="AA-permease/SLC12A_dom"/>
</dbReference>
<evidence type="ECO:0000256" key="2">
    <source>
        <dbReference type="ARBA" id="ARBA00022448"/>
    </source>
</evidence>
<dbReference type="Proteomes" id="UP000257607">
    <property type="component" value="Chromosome"/>
</dbReference>
<reference evidence="8 9" key="1">
    <citation type="submission" date="2018-07" db="EMBL/GenBank/DDBJ databases">
        <title>Lactobacillus curvatus genome sequence.</title>
        <authorList>
            <person name="Prechtl R."/>
        </authorList>
    </citation>
    <scope>NUCLEOTIDE SEQUENCE [LARGE SCALE GENOMIC DNA]</scope>
    <source>
        <strain evidence="8 9">TMW 1.1928</strain>
    </source>
</reference>
<dbReference type="Pfam" id="PF00324">
    <property type="entry name" value="AA_permease"/>
    <property type="match status" value="1"/>
</dbReference>
<accession>A0A385ACK4</accession>
<evidence type="ECO:0000313" key="9">
    <source>
        <dbReference type="Proteomes" id="UP000257607"/>
    </source>
</evidence>
<evidence type="ECO:0000313" key="8">
    <source>
        <dbReference type="EMBL" id="AXN35410.1"/>
    </source>
</evidence>
<name>A0A385ACK4_LATCU</name>
<protein>
    <submittedName>
        <fullName evidence="8">Amino acid permease</fullName>
    </submittedName>
</protein>
<evidence type="ECO:0000256" key="6">
    <source>
        <dbReference type="ARBA" id="ARBA00022989"/>
    </source>
</evidence>
<evidence type="ECO:0000256" key="3">
    <source>
        <dbReference type="ARBA" id="ARBA00022475"/>
    </source>
</evidence>
<keyword evidence="5" id="KW-0029">Amino-acid transport</keyword>
<dbReference type="FunFam" id="1.20.1740.10:FF:000001">
    <property type="entry name" value="Amino acid permease"/>
    <property type="match status" value="1"/>
</dbReference>
<evidence type="ECO:0000256" key="5">
    <source>
        <dbReference type="ARBA" id="ARBA00022970"/>
    </source>
</evidence>
<comment type="subcellular location">
    <subcellularLocation>
        <location evidence="1">Cell membrane</location>
        <topology evidence="1">Multi-pass membrane protein</topology>
    </subcellularLocation>
</comment>
<organism evidence="8 9">
    <name type="scientific">Latilactobacillus curvatus</name>
    <name type="common">Lactobacillus curvatus</name>
    <dbReference type="NCBI Taxonomy" id="28038"/>
    <lineage>
        <taxon>Bacteria</taxon>
        <taxon>Bacillati</taxon>
        <taxon>Bacillota</taxon>
        <taxon>Bacilli</taxon>
        <taxon>Lactobacillales</taxon>
        <taxon>Lactobacillaceae</taxon>
        <taxon>Latilactobacillus</taxon>
    </lineage>
</organism>
<keyword evidence="2" id="KW-0813">Transport</keyword>